<feature type="non-terminal residue" evidence="1">
    <location>
        <position position="1"/>
    </location>
</feature>
<evidence type="ECO:0000313" key="2">
    <source>
        <dbReference type="Proteomes" id="UP000269945"/>
    </source>
</evidence>
<evidence type="ECO:0000313" key="1">
    <source>
        <dbReference type="EMBL" id="VCX37378.1"/>
    </source>
</evidence>
<organism evidence="1 2">
    <name type="scientific">Gulo gulo</name>
    <name type="common">Wolverine</name>
    <name type="synonym">Gluton</name>
    <dbReference type="NCBI Taxonomy" id="48420"/>
    <lineage>
        <taxon>Eukaryota</taxon>
        <taxon>Metazoa</taxon>
        <taxon>Chordata</taxon>
        <taxon>Craniata</taxon>
        <taxon>Vertebrata</taxon>
        <taxon>Euteleostomi</taxon>
        <taxon>Mammalia</taxon>
        <taxon>Eutheria</taxon>
        <taxon>Laurasiatheria</taxon>
        <taxon>Carnivora</taxon>
        <taxon>Caniformia</taxon>
        <taxon>Musteloidea</taxon>
        <taxon>Mustelidae</taxon>
        <taxon>Guloninae</taxon>
        <taxon>Gulo</taxon>
    </lineage>
</organism>
<dbReference type="Proteomes" id="UP000269945">
    <property type="component" value="Unassembled WGS sequence"/>
</dbReference>
<reference evidence="1 2" key="1">
    <citation type="submission" date="2018-10" db="EMBL/GenBank/DDBJ databases">
        <authorList>
            <person name="Ekblom R."/>
            <person name="Jareborg N."/>
        </authorList>
    </citation>
    <scope>NUCLEOTIDE SEQUENCE [LARGE SCALE GENOMIC DNA]</scope>
    <source>
        <tissue evidence="1">Muscle</tissue>
    </source>
</reference>
<protein>
    <submittedName>
        <fullName evidence="1">Uncharacterized protein</fullName>
    </submittedName>
</protein>
<gene>
    <name evidence="1" type="ORF">BN2614_LOCUS1</name>
</gene>
<dbReference type="AlphaFoldDB" id="A0A9X9M5Y2"/>
<comment type="caution">
    <text evidence="1">The sequence shown here is derived from an EMBL/GenBank/DDBJ whole genome shotgun (WGS) entry which is preliminary data.</text>
</comment>
<dbReference type="Gene3D" id="4.10.830.10">
    <property type="entry name" value="30s Ribosomal Protein S14, Chain N"/>
    <property type="match status" value="1"/>
</dbReference>
<accession>A0A9X9M5Y2</accession>
<sequence>KRSRRVHQWFSWSHPRKSAQASHSYHLILICSNQLVLFQKYALNLCYPCFCQHTKD</sequence>
<keyword evidence="2" id="KW-1185">Reference proteome</keyword>
<dbReference type="EMBL" id="CYRY02043188">
    <property type="protein sequence ID" value="VCX37378.1"/>
    <property type="molecule type" value="Genomic_DNA"/>
</dbReference>
<name>A0A9X9M5Y2_GULGU</name>
<dbReference type="InterPro" id="IPR043140">
    <property type="entry name" value="Ribosomal_uS14_sf"/>
</dbReference>
<proteinExistence type="predicted"/>